<feature type="domain" description="Thymidylate synthase/dCMP hydroxymethylase" evidence="3">
    <location>
        <begin position="222"/>
        <end position="381"/>
    </location>
</feature>
<name>A0A1G2CSK5_9BACT</name>
<dbReference type="Pfam" id="PF14251">
    <property type="entry name" value="PterinBD-DUF4346"/>
    <property type="match status" value="1"/>
</dbReference>
<evidence type="ECO:0000313" key="6">
    <source>
        <dbReference type="Proteomes" id="UP000177246"/>
    </source>
</evidence>
<dbReference type="GO" id="GO:0006231">
    <property type="term" value="P:dTMP biosynthetic process"/>
    <property type="evidence" value="ECO:0007669"/>
    <property type="project" value="TreeGrafter"/>
</dbReference>
<evidence type="ECO:0000256" key="1">
    <source>
        <dbReference type="ARBA" id="ARBA00022603"/>
    </source>
</evidence>
<reference evidence="5 6" key="1">
    <citation type="journal article" date="2016" name="Nat. Commun.">
        <title>Thousands of microbial genomes shed light on interconnected biogeochemical processes in an aquifer system.</title>
        <authorList>
            <person name="Anantharaman K."/>
            <person name="Brown C.T."/>
            <person name="Hug L.A."/>
            <person name="Sharon I."/>
            <person name="Castelle C.J."/>
            <person name="Probst A.J."/>
            <person name="Thomas B.C."/>
            <person name="Singh A."/>
            <person name="Wilkins M.J."/>
            <person name="Karaoz U."/>
            <person name="Brodie E.L."/>
            <person name="Williams K.H."/>
            <person name="Hubbard S.S."/>
            <person name="Banfield J.F."/>
        </authorList>
    </citation>
    <scope>NUCLEOTIDE SEQUENCE [LARGE SCALE GENOMIC DNA]</scope>
</reference>
<comment type="caution">
    <text evidence="5">The sequence shown here is derived from an EMBL/GenBank/DDBJ whole genome shotgun (WGS) entry which is preliminary data.</text>
</comment>
<protein>
    <submittedName>
        <fullName evidence="5">Uncharacterized protein</fullName>
    </submittedName>
</protein>
<dbReference type="GO" id="GO:0032259">
    <property type="term" value="P:methylation"/>
    <property type="evidence" value="ECO:0007669"/>
    <property type="project" value="UniProtKB-KW"/>
</dbReference>
<evidence type="ECO:0000259" key="3">
    <source>
        <dbReference type="Pfam" id="PF00303"/>
    </source>
</evidence>
<dbReference type="PANTHER" id="PTHR11548">
    <property type="entry name" value="THYMIDYLATE SYNTHASE 1"/>
    <property type="match status" value="1"/>
</dbReference>
<dbReference type="EMBL" id="MHLF01000005">
    <property type="protein sequence ID" value="OGZ04217.1"/>
    <property type="molecule type" value="Genomic_DNA"/>
</dbReference>
<feature type="domain" description="DUF4346" evidence="4">
    <location>
        <begin position="398"/>
        <end position="476"/>
    </location>
</feature>
<dbReference type="Gene3D" id="3.30.572.10">
    <property type="entry name" value="Thymidylate synthase/dCMP hydroxymethylase domain"/>
    <property type="match status" value="1"/>
</dbReference>
<dbReference type="InterPro" id="IPR025595">
    <property type="entry name" value="PterinBD-DUF4346"/>
</dbReference>
<keyword evidence="1" id="KW-0489">Methyltransferase</keyword>
<evidence type="ECO:0000256" key="2">
    <source>
        <dbReference type="ARBA" id="ARBA00022679"/>
    </source>
</evidence>
<accession>A0A1G2CSK5</accession>
<gene>
    <name evidence="5" type="ORF">A2430_01480</name>
</gene>
<evidence type="ECO:0000259" key="4">
    <source>
        <dbReference type="Pfam" id="PF14251"/>
    </source>
</evidence>
<dbReference type="AlphaFoldDB" id="A0A1G2CSK5"/>
<dbReference type="GO" id="GO:0005829">
    <property type="term" value="C:cytosol"/>
    <property type="evidence" value="ECO:0007669"/>
    <property type="project" value="TreeGrafter"/>
</dbReference>
<dbReference type="InterPro" id="IPR036926">
    <property type="entry name" value="Thymidate_synth/dCMP_Mease_sf"/>
</dbReference>
<dbReference type="SUPFAM" id="SSF55831">
    <property type="entry name" value="Thymidylate synthase/dCMP hydroxymethylase"/>
    <property type="match status" value="1"/>
</dbReference>
<dbReference type="Pfam" id="PF00303">
    <property type="entry name" value="Thymidylat_synt"/>
    <property type="match status" value="1"/>
</dbReference>
<dbReference type="InterPro" id="IPR023451">
    <property type="entry name" value="Thymidate_synth/dCMP_Mease_dom"/>
</dbReference>
<organism evidence="5 6">
    <name type="scientific">Candidatus Liptonbacteria bacterium RIFOXYC1_FULL_36_8</name>
    <dbReference type="NCBI Taxonomy" id="1798655"/>
    <lineage>
        <taxon>Bacteria</taxon>
        <taxon>Candidatus Liptoniibacteriota</taxon>
    </lineage>
</organism>
<dbReference type="PANTHER" id="PTHR11548:SF1">
    <property type="entry name" value="THYMIDYLATE SYNTHASE 1"/>
    <property type="match status" value="1"/>
</dbReference>
<evidence type="ECO:0000313" key="5">
    <source>
        <dbReference type="EMBL" id="OGZ04217.1"/>
    </source>
</evidence>
<dbReference type="InterPro" id="IPR045097">
    <property type="entry name" value="Thymidate_synth/dCMP_Mease"/>
</dbReference>
<keyword evidence="2" id="KW-0808">Transferase</keyword>
<sequence>MVFNQSPVALCLLWSMMDKVLGRLFQEGINHNPFGIVGNLRTPMGISWFLRGLCQLPQIEEVVIYGVDGTGTGTALINLWEKGLGDGFTVPVFGWPIDKNITLEAVEELRKKVKITNRVGVRDVLRVANEFPLKPKIFSPKREKIEFLPYEVPERMELPSDGTGFHFRADDIFSAWLLLINAVLRLGKRRATRKNEIIAHLFHISATWPVGEEEVICSGFGLKKEDVEIYCQFFFDSVKMPDNDYGYFERIVRWGGDLEELKDPNFRYNQREKVLKRLKDSPDTKRASVVLLGPRDLEDLEDAPCFVLYTLSVTDGRLDCSAIFRSHDMSNGWPNNLFAITRMLREDAKELGLKPGFITVVSQNAQIYERNFERVQEVIEKFGPSLSNPGKLLKFKDDPAGNFVFSVDQEKKIATVRMMSPDQSIILFKQEHKNPKVLMNWIVASFSWLLSSHTLYLGQEMRKMEEALEKGTEYYQS</sequence>
<dbReference type="GO" id="GO:0004799">
    <property type="term" value="F:thymidylate synthase activity"/>
    <property type="evidence" value="ECO:0007669"/>
    <property type="project" value="TreeGrafter"/>
</dbReference>
<proteinExistence type="predicted"/>
<dbReference type="Proteomes" id="UP000177246">
    <property type="component" value="Unassembled WGS sequence"/>
</dbReference>